<keyword evidence="4" id="KW-0547">Nucleotide-binding</keyword>
<keyword evidence="6" id="KW-0342">GTP-binding</keyword>
<dbReference type="GO" id="GO:0007165">
    <property type="term" value="P:signal transduction"/>
    <property type="evidence" value="ECO:0007669"/>
    <property type="project" value="InterPro"/>
</dbReference>
<dbReference type="PROSITE" id="PS51421">
    <property type="entry name" value="RAS"/>
    <property type="match status" value="1"/>
</dbReference>
<reference evidence="8" key="1">
    <citation type="journal article" date="2020" name="J. Eukaryot. Microbiol.">
        <title>De novo Sequencing, Assembly and Annotation of the Transcriptome for the Free-Living Testate Amoeba Arcella intermedia.</title>
        <authorList>
            <person name="Ribeiro G.M."/>
            <person name="Porfirio-Sousa A.L."/>
            <person name="Maurer-Alcala X.X."/>
            <person name="Katz L.A."/>
            <person name="Lahr D.J.G."/>
        </authorList>
    </citation>
    <scope>NUCLEOTIDE SEQUENCE</scope>
</reference>
<evidence type="ECO:0000256" key="2">
    <source>
        <dbReference type="ARBA" id="ARBA00008344"/>
    </source>
</evidence>
<dbReference type="PANTHER" id="PTHR24070">
    <property type="entry name" value="RAS, DI-RAS, AND RHEB FAMILY MEMBERS OF SMALL GTPASE SUPERFAMILY"/>
    <property type="match status" value="1"/>
</dbReference>
<dbReference type="SMART" id="SM00175">
    <property type="entry name" value="RAB"/>
    <property type="match status" value="1"/>
</dbReference>
<accession>A0A6B2LK36</accession>
<evidence type="ECO:0000256" key="5">
    <source>
        <dbReference type="ARBA" id="ARBA00022801"/>
    </source>
</evidence>
<evidence type="ECO:0000256" key="3">
    <source>
        <dbReference type="ARBA" id="ARBA00022475"/>
    </source>
</evidence>
<dbReference type="Pfam" id="PF00071">
    <property type="entry name" value="Ras"/>
    <property type="match status" value="1"/>
</dbReference>
<dbReference type="SMART" id="SM00173">
    <property type="entry name" value="RAS"/>
    <property type="match status" value="1"/>
</dbReference>
<keyword evidence="3" id="KW-1003">Cell membrane</keyword>
<evidence type="ECO:0000256" key="1">
    <source>
        <dbReference type="ARBA" id="ARBA00004236"/>
    </source>
</evidence>
<evidence type="ECO:0000256" key="7">
    <source>
        <dbReference type="ARBA" id="ARBA00023136"/>
    </source>
</evidence>
<dbReference type="GO" id="GO:0005886">
    <property type="term" value="C:plasma membrane"/>
    <property type="evidence" value="ECO:0007669"/>
    <property type="project" value="UniProtKB-SubCell"/>
</dbReference>
<protein>
    <submittedName>
        <fullName evidence="8">Uncharacterized protein</fullName>
    </submittedName>
</protein>
<keyword evidence="5" id="KW-0378">Hydrolase</keyword>
<dbReference type="InterPro" id="IPR005225">
    <property type="entry name" value="Small_GTP-bd"/>
</dbReference>
<comment type="similarity">
    <text evidence="2">Belongs to the small GTPase superfamily. Ras family.</text>
</comment>
<keyword evidence="7" id="KW-0472">Membrane</keyword>
<dbReference type="GO" id="GO:0061118">
    <property type="term" value="P:regulation of positive chemotaxis to cAMP"/>
    <property type="evidence" value="ECO:0007669"/>
    <property type="project" value="UniProtKB-ARBA"/>
</dbReference>
<dbReference type="GO" id="GO:0003924">
    <property type="term" value="F:GTPase activity"/>
    <property type="evidence" value="ECO:0007669"/>
    <property type="project" value="InterPro"/>
</dbReference>
<dbReference type="PRINTS" id="PR00449">
    <property type="entry name" value="RASTRNSFRMNG"/>
</dbReference>
<dbReference type="GO" id="GO:1900024">
    <property type="term" value="P:regulation of substrate adhesion-dependent cell spreading"/>
    <property type="evidence" value="ECO:0007669"/>
    <property type="project" value="UniProtKB-ARBA"/>
</dbReference>
<dbReference type="NCBIfam" id="TIGR00231">
    <property type="entry name" value="small_GTP"/>
    <property type="match status" value="1"/>
</dbReference>
<dbReference type="SMART" id="SM00174">
    <property type="entry name" value="RHO"/>
    <property type="match status" value="1"/>
</dbReference>
<dbReference type="PROSITE" id="PS51420">
    <property type="entry name" value="RHO"/>
    <property type="match status" value="1"/>
</dbReference>
<dbReference type="AlphaFoldDB" id="A0A6B2LK36"/>
<dbReference type="SUPFAM" id="SSF52540">
    <property type="entry name" value="P-loop containing nucleoside triphosphate hydrolases"/>
    <property type="match status" value="1"/>
</dbReference>
<evidence type="ECO:0000313" key="8">
    <source>
        <dbReference type="EMBL" id="NDV37393.1"/>
    </source>
</evidence>
<comment type="subcellular location">
    <subcellularLocation>
        <location evidence="1">Cell membrane</location>
    </subcellularLocation>
</comment>
<dbReference type="InterPro" id="IPR020849">
    <property type="entry name" value="Small_GTPase_Ras-type"/>
</dbReference>
<dbReference type="InterPro" id="IPR027417">
    <property type="entry name" value="P-loop_NTPase"/>
</dbReference>
<dbReference type="EMBL" id="GIBP01008424">
    <property type="protein sequence ID" value="NDV37393.1"/>
    <property type="molecule type" value="Transcribed_RNA"/>
</dbReference>
<name>A0A6B2LK36_9EUKA</name>
<sequence length="189" mass="21258">MDSIKVIVLGCAGVGKSAITISYIQGIFVEDYDPNIEDSYRKQVQLDGAQYMIDVLDTAGTEQFSPLRDTYLNTCEGFILVYSILAQSTFLDLPSLKEYISKVKGTQQLPLVLVGNKADLSEQRMVTTEQGEALAMKLKAKFFEASAKSKLNVNETFETLLRWIVKDSGREEARKKRTKCPKYKPCQHL</sequence>
<dbReference type="FunFam" id="3.40.50.300:FF:001763">
    <property type="entry name" value="Ras family gtpase"/>
    <property type="match status" value="1"/>
</dbReference>
<organism evidence="8">
    <name type="scientific">Arcella intermedia</name>
    <dbReference type="NCBI Taxonomy" id="1963864"/>
    <lineage>
        <taxon>Eukaryota</taxon>
        <taxon>Amoebozoa</taxon>
        <taxon>Tubulinea</taxon>
        <taxon>Elardia</taxon>
        <taxon>Arcellinida</taxon>
        <taxon>Sphaerothecina</taxon>
        <taxon>Arcellidae</taxon>
        <taxon>Arcella</taxon>
    </lineage>
</organism>
<dbReference type="GO" id="GO:0005525">
    <property type="term" value="F:GTP binding"/>
    <property type="evidence" value="ECO:0007669"/>
    <property type="project" value="UniProtKB-KW"/>
</dbReference>
<dbReference type="InterPro" id="IPR001806">
    <property type="entry name" value="Small_GTPase"/>
</dbReference>
<dbReference type="PROSITE" id="PS51419">
    <property type="entry name" value="RAB"/>
    <property type="match status" value="1"/>
</dbReference>
<dbReference type="CDD" id="cd00876">
    <property type="entry name" value="Ras"/>
    <property type="match status" value="1"/>
</dbReference>
<evidence type="ECO:0000256" key="4">
    <source>
        <dbReference type="ARBA" id="ARBA00022741"/>
    </source>
</evidence>
<proteinExistence type="inferred from homology"/>
<evidence type="ECO:0000256" key="6">
    <source>
        <dbReference type="ARBA" id="ARBA00023134"/>
    </source>
</evidence>
<dbReference type="Gene3D" id="3.40.50.300">
    <property type="entry name" value="P-loop containing nucleotide triphosphate hydrolases"/>
    <property type="match status" value="1"/>
</dbReference>